<keyword evidence="6" id="KW-1185">Reference proteome</keyword>
<feature type="chain" id="PRO_5038973424" evidence="4">
    <location>
        <begin position="22"/>
        <end position="447"/>
    </location>
</feature>
<dbReference type="CDD" id="cd13585">
    <property type="entry name" value="PBP2_TMBP_like"/>
    <property type="match status" value="1"/>
</dbReference>
<sequence>MQRNRVFPAVTAAALAVGMLAACSDSDDGTSGPVTIKLLEYQQARADVVEKLIPRFESAMAEQGKDIQVELVTDPLTDDQFRTKITQQFHSGTAPDVVDMGGSHVTGFAGAGYLLQLDEYLNEWPTWEKYYSAVKQKAEQVDGHYYSLPHEASVQSLFYRKDVLEEMGIDTSQPQTWDELIGRLKKVTAETGKPSIVIPAGTAWGAGTWSEGFLPIVAGTDSTFYDREAGKWTLESDGLSATFDLYAELTKAGLLPTQALLNPNPWEPTKYKQFPEGTLPVAAQGTWGWRYDWGPNGAAPIKNVKDKVATWNYPALTPGGEPYSISGGGYNYGVNAETENPDAAVELVKWLSSDKAAAEQLTAIGAAAPHPGISDVEPYKSQPTLLDAEAKLEDSIVAPEGDGNTRVSQAVQSATESILLGKADGAEAASAFAQDAAELLGENLVAK</sequence>
<name>A0A2P8EF49_9ACTN</name>
<dbReference type="PROSITE" id="PS51257">
    <property type="entry name" value="PROKAR_LIPOPROTEIN"/>
    <property type="match status" value="1"/>
</dbReference>
<protein>
    <submittedName>
        <fullName evidence="5">Carbohydrate ABC transporter substrate-binding protein (CUT1 family)</fullName>
    </submittedName>
</protein>
<dbReference type="InterPro" id="IPR006059">
    <property type="entry name" value="SBP"/>
</dbReference>
<evidence type="ECO:0000256" key="1">
    <source>
        <dbReference type="ARBA" id="ARBA00008520"/>
    </source>
</evidence>
<dbReference type="InterPro" id="IPR050490">
    <property type="entry name" value="Bact_solute-bd_prot1"/>
</dbReference>
<dbReference type="EMBL" id="PYGE01000001">
    <property type="protein sequence ID" value="PSL08064.1"/>
    <property type="molecule type" value="Genomic_DNA"/>
</dbReference>
<dbReference type="PANTHER" id="PTHR43649:SF34">
    <property type="entry name" value="ABC TRANSPORTER PERIPLASMIC-BINDING PROTEIN YCJN-RELATED"/>
    <property type="match status" value="1"/>
</dbReference>
<evidence type="ECO:0000313" key="5">
    <source>
        <dbReference type="EMBL" id="PSL08064.1"/>
    </source>
</evidence>
<dbReference type="RefSeq" id="WP_106535174.1">
    <property type="nucleotide sequence ID" value="NZ_ML142897.1"/>
</dbReference>
<reference evidence="5 6" key="1">
    <citation type="submission" date="2018-03" db="EMBL/GenBank/DDBJ databases">
        <title>Genomic Encyclopedia of Archaeal and Bacterial Type Strains, Phase II (KMG-II): from individual species to whole genera.</title>
        <authorList>
            <person name="Goeker M."/>
        </authorList>
    </citation>
    <scope>NUCLEOTIDE SEQUENCE [LARGE SCALE GENOMIC DNA]</scope>
    <source>
        <strain evidence="5 6">DSM 45211</strain>
    </source>
</reference>
<evidence type="ECO:0000256" key="4">
    <source>
        <dbReference type="SAM" id="SignalP"/>
    </source>
</evidence>
<keyword evidence="2" id="KW-0813">Transport</keyword>
<dbReference type="OrthoDB" id="3495561at2"/>
<organism evidence="5 6">
    <name type="scientific">Haloactinopolyspora alba</name>
    <dbReference type="NCBI Taxonomy" id="648780"/>
    <lineage>
        <taxon>Bacteria</taxon>
        <taxon>Bacillati</taxon>
        <taxon>Actinomycetota</taxon>
        <taxon>Actinomycetes</taxon>
        <taxon>Jiangellales</taxon>
        <taxon>Jiangellaceae</taxon>
        <taxon>Haloactinopolyspora</taxon>
    </lineage>
</organism>
<evidence type="ECO:0000256" key="2">
    <source>
        <dbReference type="ARBA" id="ARBA00022448"/>
    </source>
</evidence>
<comment type="similarity">
    <text evidence="1">Belongs to the bacterial solute-binding protein 1 family.</text>
</comment>
<dbReference type="Pfam" id="PF01547">
    <property type="entry name" value="SBP_bac_1"/>
    <property type="match status" value="1"/>
</dbReference>
<dbReference type="AlphaFoldDB" id="A0A2P8EF49"/>
<evidence type="ECO:0000313" key="6">
    <source>
        <dbReference type="Proteomes" id="UP000243528"/>
    </source>
</evidence>
<dbReference type="Gene3D" id="3.40.190.10">
    <property type="entry name" value="Periplasmic binding protein-like II"/>
    <property type="match status" value="1"/>
</dbReference>
<dbReference type="SUPFAM" id="SSF53850">
    <property type="entry name" value="Periplasmic binding protein-like II"/>
    <property type="match status" value="1"/>
</dbReference>
<dbReference type="PANTHER" id="PTHR43649">
    <property type="entry name" value="ARABINOSE-BINDING PROTEIN-RELATED"/>
    <property type="match status" value="1"/>
</dbReference>
<feature type="signal peptide" evidence="4">
    <location>
        <begin position="1"/>
        <end position="21"/>
    </location>
</feature>
<accession>A0A2P8EF49</accession>
<dbReference type="Proteomes" id="UP000243528">
    <property type="component" value="Unassembled WGS sequence"/>
</dbReference>
<comment type="caution">
    <text evidence="5">The sequence shown here is derived from an EMBL/GenBank/DDBJ whole genome shotgun (WGS) entry which is preliminary data.</text>
</comment>
<gene>
    <name evidence="5" type="ORF">CLV30_10131</name>
</gene>
<evidence type="ECO:0000256" key="3">
    <source>
        <dbReference type="ARBA" id="ARBA00022729"/>
    </source>
</evidence>
<keyword evidence="3 4" id="KW-0732">Signal</keyword>
<proteinExistence type="inferred from homology"/>